<protein>
    <submittedName>
        <fullName evidence="5">Uncharacterized protein</fullName>
    </submittedName>
</protein>
<dbReference type="InterPro" id="IPR023575">
    <property type="entry name" value="Ribosomal_uS19_SF"/>
</dbReference>
<dbReference type="SUPFAM" id="SSF54570">
    <property type="entry name" value="Ribosomal protein S19"/>
    <property type="match status" value="1"/>
</dbReference>
<organism evidence="5 6">
    <name type="scientific">Exophiala aquamarina CBS 119918</name>
    <dbReference type="NCBI Taxonomy" id="1182545"/>
    <lineage>
        <taxon>Eukaryota</taxon>
        <taxon>Fungi</taxon>
        <taxon>Dikarya</taxon>
        <taxon>Ascomycota</taxon>
        <taxon>Pezizomycotina</taxon>
        <taxon>Eurotiomycetes</taxon>
        <taxon>Chaetothyriomycetidae</taxon>
        <taxon>Chaetothyriales</taxon>
        <taxon>Herpotrichiellaceae</taxon>
        <taxon>Exophiala</taxon>
    </lineage>
</organism>
<dbReference type="GO" id="GO:0000028">
    <property type="term" value="P:ribosomal small subunit assembly"/>
    <property type="evidence" value="ECO:0007669"/>
    <property type="project" value="TreeGrafter"/>
</dbReference>
<dbReference type="RefSeq" id="XP_013255623.1">
    <property type="nucleotide sequence ID" value="XM_013400169.1"/>
</dbReference>
<dbReference type="PRINTS" id="PR00975">
    <property type="entry name" value="RIBOSOMALS19"/>
</dbReference>
<dbReference type="PANTHER" id="PTHR11880">
    <property type="entry name" value="RIBOSOMAL PROTEIN S19P FAMILY MEMBER"/>
    <property type="match status" value="1"/>
</dbReference>
<dbReference type="Pfam" id="PF00203">
    <property type="entry name" value="Ribosomal_S19"/>
    <property type="match status" value="1"/>
</dbReference>
<comment type="caution">
    <text evidence="5">The sequence shown here is derived from an EMBL/GenBank/DDBJ whole genome shotgun (WGS) entry which is preliminary data.</text>
</comment>
<dbReference type="InterPro" id="IPR002222">
    <property type="entry name" value="Ribosomal_uS19"/>
</dbReference>
<evidence type="ECO:0000256" key="1">
    <source>
        <dbReference type="ARBA" id="ARBA00007345"/>
    </source>
</evidence>
<dbReference type="PANTHER" id="PTHR11880:SF8">
    <property type="entry name" value="SMALL RIBOSOMAL SUBUNIT PROTEIN US19M"/>
    <property type="match status" value="1"/>
</dbReference>
<sequence>MLQPTDLFIQTPKPDDRSLISTFSIHIQNQYILTSIFLGPNLVPFDLSGPKTHAIKTQARAAAITPYMVGYKFLVHNGKTYNDVYVTEEMVGRKLGEFSP</sequence>
<dbReference type="GO" id="GO:0006412">
    <property type="term" value="P:translation"/>
    <property type="evidence" value="ECO:0007669"/>
    <property type="project" value="InterPro"/>
</dbReference>
<proteinExistence type="inferred from homology"/>
<dbReference type="GO" id="GO:0005763">
    <property type="term" value="C:mitochondrial small ribosomal subunit"/>
    <property type="evidence" value="ECO:0007669"/>
    <property type="project" value="TreeGrafter"/>
</dbReference>
<dbReference type="HOGENOM" id="CLU_2306116_0_0_1"/>
<evidence type="ECO:0000256" key="2">
    <source>
        <dbReference type="ARBA" id="ARBA00022980"/>
    </source>
</evidence>
<dbReference type="Gene3D" id="3.30.860.10">
    <property type="entry name" value="30s Ribosomal Protein S19, Chain A"/>
    <property type="match status" value="1"/>
</dbReference>
<dbReference type="VEuPathDB" id="FungiDB:A1O9_10941"/>
<gene>
    <name evidence="5" type="ORF">A1O9_10941</name>
</gene>
<evidence type="ECO:0000256" key="3">
    <source>
        <dbReference type="ARBA" id="ARBA00023274"/>
    </source>
</evidence>
<evidence type="ECO:0000313" key="6">
    <source>
        <dbReference type="Proteomes" id="UP000027920"/>
    </source>
</evidence>
<dbReference type="AlphaFoldDB" id="A0A072P179"/>
<comment type="similarity">
    <text evidence="1 4">Belongs to the universal ribosomal protein uS19 family.</text>
</comment>
<reference evidence="5 6" key="1">
    <citation type="submission" date="2013-03" db="EMBL/GenBank/DDBJ databases">
        <title>The Genome Sequence of Exophiala aquamarina CBS 119918.</title>
        <authorList>
            <consortium name="The Broad Institute Genomics Platform"/>
            <person name="Cuomo C."/>
            <person name="de Hoog S."/>
            <person name="Gorbushina A."/>
            <person name="Walker B."/>
            <person name="Young S.K."/>
            <person name="Zeng Q."/>
            <person name="Gargeya S."/>
            <person name="Fitzgerald M."/>
            <person name="Haas B."/>
            <person name="Abouelleil A."/>
            <person name="Allen A.W."/>
            <person name="Alvarado L."/>
            <person name="Arachchi H.M."/>
            <person name="Berlin A.M."/>
            <person name="Chapman S.B."/>
            <person name="Gainer-Dewar J."/>
            <person name="Goldberg J."/>
            <person name="Griggs A."/>
            <person name="Gujja S."/>
            <person name="Hansen M."/>
            <person name="Howarth C."/>
            <person name="Imamovic A."/>
            <person name="Ireland A."/>
            <person name="Larimer J."/>
            <person name="McCowan C."/>
            <person name="Murphy C."/>
            <person name="Pearson M."/>
            <person name="Poon T.W."/>
            <person name="Priest M."/>
            <person name="Roberts A."/>
            <person name="Saif S."/>
            <person name="Shea T."/>
            <person name="Sisk P."/>
            <person name="Sykes S."/>
            <person name="Wortman J."/>
            <person name="Nusbaum C."/>
            <person name="Birren B."/>
        </authorList>
    </citation>
    <scope>NUCLEOTIDE SEQUENCE [LARGE SCALE GENOMIC DNA]</scope>
    <source>
        <strain evidence="5 6">CBS 119918</strain>
    </source>
</reference>
<keyword evidence="3 4" id="KW-0687">Ribonucleoprotein</keyword>
<dbReference type="GO" id="GO:0003735">
    <property type="term" value="F:structural constituent of ribosome"/>
    <property type="evidence" value="ECO:0007669"/>
    <property type="project" value="InterPro"/>
</dbReference>
<name>A0A072P179_9EURO</name>
<dbReference type="OrthoDB" id="2043at2759"/>
<dbReference type="GeneID" id="25285842"/>
<evidence type="ECO:0000313" key="5">
    <source>
        <dbReference type="EMBL" id="KEF53033.1"/>
    </source>
</evidence>
<dbReference type="Proteomes" id="UP000027920">
    <property type="component" value="Unassembled WGS sequence"/>
</dbReference>
<keyword evidence="6" id="KW-1185">Reference proteome</keyword>
<evidence type="ECO:0000256" key="4">
    <source>
        <dbReference type="RuleBase" id="RU003485"/>
    </source>
</evidence>
<dbReference type="EMBL" id="AMGV01000015">
    <property type="protein sequence ID" value="KEF53033.1"/>
    <property type="molecule type" value="Genomic_DNA"/>
</dbReference>
<accession>A0A072P179</accession>
<keyword evidence="2 4" id="KW-0689">Ribosomal protein</keyword>
<dbReference type="STRING" id="1182545.A0A072P179"/>